<evidence type="ECO:0000313" key="3">
    <source>
        <dbReference type="Proteomes" id="UP000440224"/>
    </source>
</evidence>
<keyword evidence="3" id="KW-1185">Reference proteome</keyword>
<organism evidence="2 3">
    <name type="scientific">Polyangium spumosum</name>
    <dbReference type="NCBI Taxonomy" id="889282"/>
    <lineage>
        <taxon>Bacteria</taxon>
        <taxon>Pseudomonadati</taxon>
        <taxon>Myxococcota</taxon>
        <taxon>Polyangia</taxon>
        <taxon>Polyangiales</taxon>
        <taxon>Polyangiaceae</taxon>
        <taxon>Polyangium</taxon>
    </lineage>
</organism>
<dbReference type="EMBL" id="WJIE01000007">
    <property type="protein sequence ID" value="MRG95270.1"/>
    <property type="molecule type" value="Genomic_DNA"/>
</dbReference>
<name>A0A6N7PXU0_9BACT</name>
<proteinExistence type="predicted"/>
<dbReference type="Proteomes" id="UP000440224">
    <property type="component" value="Unassembled WGS sequence"/>
</dbReference>
<keyword evidence="1" id="KW-0812">Transmembrane</keyword>
<dbReference type="AlphaFoldDB" id="A0A6N7PXU0"/>
<dbReference type="OrthoDB" id="3671061at2"/>
<comment type="caution">
    <text evidence="2">The sequence shown here is derived from an EMBL/GenBank/DDBJ whole genome shotgun (WGS) entry which is preliminary data.</text>
</comment>
<protein>
    <submittedName>
        <fullName evidence="2">Uncharacterized protein</fullName>
    </submittedName>
</protein>
<reference evidence="2 3" key="1">
    <citation type="submission" date="2019-10" db="EMBL/GenBank/DDBJ databases">
        <title>A soil myxobacterium in the family Polyangiaceae.</title>
        <authorList>
            <person name="Li Y."/>
            <person name="Wang J."/>
        </authorList>
    </citation>
    <scope>NUCLEOTIDE SEQUENCE [LARGE SCALE GENOMIC DNA]</scope>
    <source>
        <strain evidence="2 3">DSM 14734</strain>
    </source>
</reference>
<dbReference type="InterPro" id="IPR046674">
    <property type="entry name" value="DUF6544"/>
</dbReference>
<keyword evidence="1" id="KW-1133">Transmembrane helix</keyword>
<evidence type="ECO:0000313" key="2">
    <source>
        <dbReference type="EMBL" id="MRG95270.1"/>
    </source>
</evidence>
<evidence type="ECO:0000256" key="1">
    <source>
        <dbReference type="SAM" id="Phobius"/>
    </source>
</evidence>
<sequence>MASRGGGRLIPRIVYGVTGTLFGGAVFLAGRRLYGDRVIQRKWRALLPRPIEGRFDPSELDGLPEPVARYFRHALAEGAPLDPAVRLAIRGEMRLSPTDAWRPMEAEALLAPPRGFVWKASVGGGRSKFVGYDWLEGEDAGTEFYAIGAVPVAHARGLDVRRSAAGRLAIESILAPASLLPSRGVRWEVEGPDAIRATLRIAGEPHTVAIALDDVGRVRSASLLRWSNQTKDKRFTWIPFGVDVDEERTEGGLTIPSRVRVAYWHGTEQQFEFYRAEHRIVPLLGG</sequence>
<dbReference type="Pfam" id="PF20181">
    <property type="entry name" value="DUF6544"/>
    <property type="match status" value="1"/>
</dbReference>
<feature type="transmembrane region" description="Helical" evidence="1">
    <location>
        <begin position="13"/>
        <end position="34"/>
    </location>
</feature>
<accession>A0A6N7PXU0</accession>
<dbReference type="RefSeq" id="WP_153822081.1">
    <property type="nucleotide sequence ID" value="NZ_WJIE01000007.1"/>
</dbReference>
<keyword evidence="1" id="KW-0472">Membrane</keyword>
<gene>
    <name evidence="2" type="ORF">GF068_25620</name>
</gene>